<proteinExistence type="predicted"/>
<comment type="caution">
    <text evidence="1">The sequence shown here is derived from an EMBL/GenBank/DDBJ whole genome shotgun (WGS) entry which is preliminary data.</text>
</comment>
<protein>
    <submittedName>
        <fullName evidence="1">Uncharacterized protein</fullName>
    </submittedName>
</protein>
<dbReference type="Proteomes" id="UP000276133">
    <property type="component" value="Unassembled WGS sequence"/>
</dbReference>
<keyword evidence="2" id="KW-1185">Reference proteome</keyword>
<evidence type="ECO:0000313" key="1">
    <source>
        <dbReference type="EMBL" id="RNA12242.1"/>
    </source>
</evidence>
<dbReference type="EMBL" id="REGN01005735">
    <property type="protein sequence ID" value="RNA12242.1"/>
    <property type="molecule type" value="Genomic_DNA"/>
</dbReference>
<name>A0A3M7QLP9_BRAPC</name>
<gene>
    <name evidence="1" type="ORF">BpHYR1_008977</name>
</gene>
<accession>A0A3M7QLP9</accession>
<evidence type="ECO:0000313" key="2">
    <source>
        <dbReference type="Proteomes" id="UP000276133"/>
    </source>
</evidence>
<sequence>MIMLPQKELKCFCIISLRKTFISVCPKKGINIFNSVLKSFLNVRNFKISFKLLLVIINFDREFRKKRRNSKVAITQWSWVLDVS</sequence>
<dbReference type="AlphaFoldDB" id="A0A3M7QLP9"/>
<reference evidence="1 2" key="1">
    <citation type="journal article" date="2018" name="Sci. Rep.">
        <title>Genomic signatures of local adaptation to the degree of environmental predictability in rotifers.</title>
        <authorList>
            <person name="Franch-Gras L."/>
            <person name="Hahn C."/>
            <person name="Garcia-Roger E.M."/>
            <person name="Carmona M.J."/>
            <person name="Serra M."/>
            <person name="Gomez A."/>
        </authorList>
    </citation>
    <scope>NUCLEOTIDE SEQUENCE [LARGE SCALE GENOMIC DNA]</scope>
    <source>
        <strain evidence="1">HYR1</strain>
    </source>
</reference>
<organism evidence="1 2">
    <name type="scientific">Brachionus plicatilis</name>
    <name type="common">Marine rotifer</name>
    <name type="synonym">Brachionus muelleri</name>
    <dbReference type="NCBI Taxonomy" id="10195"/>
    <lineage>
        <taxon>Eukaryota</taxon>
        <taxon>Metazoa</taxon>
        <taxon>Spiralia</taxon>
        <taxon>Gnathifera</taxon>
        <taxon>Rotifera</taxon>
        <taxon>Eurotatoria</taxon>
        <taxon>Monogononta</taxon>
        <taxon>Pseudotrocha</taxon>
        <taxon>Ploima</taxon>
        <taxon>Brachionidae</taxon>
        <taxon>Brachionus</taxon>
    </lineage>
</organism>